<accession>W9CD28</accession>
<dbReference type="InterPro" id="IPR011989">
    <property type="entry name" value="ARM-like"/>
</dbReference>
<dbReference type="AlphaFoldDB" id="W9CD28"/>
<evidence type="ECO:0000259" key="6">
    <source>
        <dbReference type="Pfam" id="PF12460"/>
    </source>
</evidence>
<dbReference type="Proteomes" id="UP000019487">
    <property type="component" value="Unassembled WGS sequence"/>
</dbReference>
<reference evidence="8 9" key="1">
    <citation type="journal article" date="2014" name="Genome Announc.">
        <title>Draft genome sequence of Sclerotinia borealis, a psychrophilic plant pathogenic fungus.</title>
        <authorList>
            <person name="Mardanov A.V."/>
            <person name="Beletsky A.V."/>
            <person name="Kadnikov V.V."/>
            <person name="Ignatov A.N."/>
            <person name="Ravin N.V."/>
        </authorList>
    </citation>
    <scope>NUCLEOTIDE SEQUENCE [LARGE SCALE GENOMIC DNA]</scope>
    <source>
        <strain evidence="9">F-4157</strain>
    </source>
</reference>
<evidence type="ECO:0000256" key="3">
    <source>
        <dbReference type="ARBA" id="ARBA00022737"/>
    </source>
</evidence>
<comment type="function">
    <text evidence="5">Key component of the cytosolic iron-sulfur protein assembly (CIA) complex, a multiprotein complex that mediates the incorporation of iron-sulfur cluster into apoproteins specifically involved in DNA metabolism and genomic integrity. In the CIA complex, MMS19 acts as an adapter between early-acting CIA components and a subset of cellular target iron-sulfur proteins.</text>
</comment>
<gene>
    <name evidence="8" type="ORF">SBOR_5864</name>
</gene>
<evidence type="ECO:0000256" key="2">
    <source>
        <dbReference type="ARBA" id="ARBA00009340"/>
    </source>
</evidence>
<dbReference type="GO" id="GO:0051604">
    <property type="term" value="P:protein maturation"/>
    <property type="evidence" value="ECO:0007669"/>
    <property type="project" value="UniProtKB-UniRule"/>
</dbReference>
<dbReference type="InterPro" id="IPR029240">
    <property type="entry name" value="MMS19_N"/>
</dbReference>
<dbReference type="InterPro" id="IPR039920">
    <property type="entry name" value="MMS19"/>
</dbReference>
<dbReference type="GO" id="GO:0005634">
    <property type="term" value="C:nucleus"/>
    <property type="evidence" value="ECO:0007669"/>
    <property type="project" value="UniProtKB-SubCell"/>
</dbReference>
<dbReference type="GO" id="GO:0006281">
    <property type="term" value="P:DNA repair"/>
    <property type="evidence" value="ECO:0007669"/>
    <property type="project" value="UniProtKB-UniRule"/>
</dbReference>
<dbReference type="OrthoDB" id="342900at2759"/>
<feature type="domain" description="MMS19 N-terminal" evidence="7">
    <location>
        <begin position="37"/>
        <end position="301"/>
    </location>
</feature>
<dbReference type="Pfam" id="PF14500">
    <property type="entry name" value="MMS19_N"/>
    <property type="match status" value="1"/>
</dbReference>
<dbReference type="SUPFAM" id="SSF48371">
    <property type="entry name" value="ARM repeat"/>
    <property type="match status" value="1"/>
</dbReference>
<proteinExistence type="inferred from homology"/>
<keyword evidence="3" id="KW-0677">Repeat</keyword>
<dbReference type="HOGENOM" id="CLU_276112_0_0_1"/>
<comment type="similarity">
    <text evidence="2 5">Belongs to the MET18/MMS19 family.</text>
</comment>
<dbReference type="GO" id="GO:0016226">
    <property type="term" value="P:iron-sulfur cluster assembly"/>
    <property type="evidence" value="ECO:0007669"/>
    <property type="project" value="UniProtKB-UniRule"/>
</dbReference>
<dbReference type="Gene3D" id="1.25.10.10">
    <property type="entry name" value="Leucine-rich Repeat Variant"/>
    <property type="match status" value="1"/>
</dbReference>
<keyword evidence="5" id="KW-0234">DNA repair</keyword>
<comment type="subcellular location">
    <subcellularLocation>
        <location evidence="1 5">Nucleus</location>
    </subcellularLocation>
</comment>
<comment type="caution">
    <text evidence="8">The sequence shown here is derived from an EMBL/GenBank/DDBJ whole genome shotgun (WGS) entry which is preliminary data.</text>
</comment>
<dbReference type="GO" id="GO:0097361">
    <property type="term" value="C:cytosolic [4Fe-4S] assembly targeting complex"/>
    <property type="evidence" value="ECO:0007669"/>
    <property type="project" value="UniProtKB-UniRule"/>
</dbReference>
<dbReference type="Pfam" id="PF12460">
    <property type="entry name" value="MMS19_C"/>
    <property type="match status" value="1"/>
</dbReference>
<keyword evidence="9" id="KW-1185">Reference proteome</keyword>
<feature type="domain" description="MMS19 C-terminal" evidence="6">
    <location>
        <begin position="607"/>
        <end position="1072"/>
    </location>
</feature>
<name>W9CD28_SCLBF</name>
<dbReference type="InterPro" id="IPR016024">
    <property type="entry name" value="ARM-type_fold"/>
</dbReference>
<sequence length="1115" mass="124227">MGSTVAEFMSAEAEEDKVAIINKKTESFTEISSLILELGPYISGEASMEACQKGLNFLLLVLQNIDSRKLSRHDLSALVNYLTNRLSHAGEIQVYRAGLLEIAKCLTTIAKMPKFIKSNAPDIASAVFCLPENTKSLNDFPHSTRLSLLGLLQNLLDAYSTALKTSMESKFVDGVAAMAAAERNPSCILAIFKIYRTLGKTWNISSDEAETMFGSFFRYFPITTTKSATPLKPEEDLKRGLLNCLTSNDGFASLVFPSLFQKLDSESIDVFDAMLECIYSYTNVSDFSITIWDTLKWEVWNGENDDFINRSIETIAAIASRLGQRQFDMEDDNNELAKFVDYVTQECSTIFTDDTKKRMILPCARILSKIASTSVYAFTLVFRNSLPTLFTLWHRLDTMADRTRLVESLNIILETRSDISRSSISDNEDASHQPTRDWTEEYMARRTAIMEESFDSFRESLVELYFGATSRSSSDLALQIATTKGFTLLATIRNNSTNQSFLNSFEQGTIVEKLNATAFDLKEAEELRALAVTSLSTLSVRYTDTFIKITLPNFMGRLPDQLRSDNVNDSDLSHVVWLLDSLVDIACKSTCQHELEVLDTDTKIHVKFSLFMALQSELVTKFTHSVSKNANQTSYQMALLAAIYRGLQVFDGALANDKMTSELLSNNDEIVDTYSFIAIALFKRVVGLFQHEAGDSKGSWFVGISEANKGEPFNDLVVALVGTIGTYILRSNNTLHANNFLLKANADNPTEPSRVWTLFNFGAHTRPDLGVCQQDLRVGPSNKCSANILSTALIAGIHKEDKDRLGLKVHETAKSMLLNAISVQNDCSRQARISMLQMVQLLVNKFGADKELFENGRPLHDIMLELVKDAPSKPDSEAYQIYQALAYFAAAALAAYEPCSTALIDVMMQGISDPKRGRKIAQSFAILLAPSNIMNESNFCVLRPLRFGRIYSLAVNQLIAHWRSNDDSRIKDNCLVALAGILRYMPAKILQGNAAQILPLALAGTNVPNKATKDASMNIMIVLMPENPNLIEEHLDSIINRMTDRTHNTYDSPSDATVEGRSKALDVLAMLPTLVENGLLLKRKNNVLKELDISLDDCSRERGVEGLHWVESDYI</sequence>
<organism evidence="8 9">
    <name type="scientific">Sclerotinia borealis (strain F-4128)</name>
    <dbReference type="NCBI Taxonomy" id="1432307"/>
    <lineage>
        <taxon>Eukaryota</taxon>
        <taxon>Fungi</taxon>
        <taxon>Dikarya</taxon>
        <taxon>Ascomycota</taxon>
        <taxon>Pezizomycotina</taxon>
        <taxon>Leotiomycetes</taxon>
        <taxon>Helotiales</taxon>
        <taxon>Sclerotiniaceae</taxon>
        <taxon>Sclerotinia</taxon>
    </lineage>
</organism>
<keyword evidence="5" id="KW-0227">DNA damage</keyword>
<dbReference type="PANTHER" id="PTHR12891">
    <property type="entry name" value="DNA REPAIR/TRANSCRIPTION PROTEIN MET18/MMS19"/>
    <property type="match status" value="1"/>
</dbReference>
<dbReference type="InterPro" id="IPR024687">
    <property type="entry name" value="MMS19_C"/>
</dbReference>
<evidence type="ECO:0000313" key="8">
    <source>
        <dbReference type="EMBL" id="ESZ93766.1"/>
    </source>
</evidence>
<dbReference type="EMBL" id="AYSA01000291">
    <property type="protein sequence ID" value="ESZ93766.1"/>
    <property type="molecule type" value="Genomic_DNA"/>
</dbReference>
<evidence type="ECO:0000313" key="9">
    <source>
        <dbReference type="Proteomes" id="UP000019487"/>
    </source>
</evidence>
<evidence type="ECO:0000259" key="7">
    <source>
        <dbReference type="Pfam" id="PF14500"/>
    </source>
</evidence>
<evidence type="ECO:0000256" key="1">
    <source>
        <dbReference type="ARBA" id="ARBA00004123"/>
    </source>
</evidence>
<evidence type="ECO:0000256" key="4">
    <source>
        <dbReference type="ARBA" id="ARBA00023242"/>
    </source>
</evidence>
<evidence type="ECO:0000256" key="5">
    <source>
        <dbReference type="RuleBase" id="RU367072"/>
    </source>
</evidence>
<keyword evidence="4 5" id="KW-0539">Nucleus</keyword>
<protein>
    <recommendedName>
        <fullName evidence="5">MMS19 nucleotide excision repair protein</fullName>
    </recommendedName>
</protein>
<dbReference type="PANTHER" id="PTHR12891:SF0">
    <property type="entry name" value="MMS19 NUCLEOTIDE EXCISION REPAIR PROTEIN HOMOLOG"/>
    <property type="match status" value="1"/>
</dbReference>
<dbReference type="STRING" id="1432307.W9CD28"/>